<reference evidence="3" key="1">
    <citation type="submission" date="2014-07" db="EMBL/GenBank/DDBJ databases">
        <title>Identification of a novel salt tolerance gene in wild soybean by whole-genome sequencing.</title>
        <authorList>
            <person name="Lam H.-M."/>
            <person name="Qi X."/>
            <person name="Li M.-W."/>
            <person name="Liu X."/>
            <person name="Xie M."/>
            <person name="Ni M."/>
            <person name="Xu X."/>
        </authorList>
    </citation>
    <scope>NUCLEOTIDE SEQUENCE [LARGE SCALE GENOMIC DNA]</scope>
    <source>
        <tissue evidence="3">Root</tissue>
    </source>
</reference>
<keyword evidence="1" id="KW-0106">Calcium</keyword>
<evidence type="ECO:0000259" key="2">
    <source>
        <dbReference type="PROSITE" id="PS50222"/>
    </source>
</evidence>
<protein>
    <submittedName>
        <fullName evidence="3">Putative calcium-binding protein CML16</fullName>
    </submittedName>
</protein>
<dbReference type="InterPro" id="IPR002048">
    <property type="entry name" value="EF_hand_dom"/>
</dbReference>
<proteinExistence type="predicted"/>
<dbReference type="Gene3D" id="1.10.238.10">
    <property type="entry name" value="EF-hand"/>
    <property type="match status" value="1"/>
</dbReference>
<dbReference type="InterPro" id="IPR018247">
    <property type="entry name" value="EF_Hand_1_Ca_BS"/>
</dbReference>
<dbReference type="Pfam" id="PF00036">
    <property type="entry name" value="EF-hand_1"/>
    <property type="match status" value="1"/>
</dbReference>
<dbReference type="SUPFAM" id="SSF47473">
    <property type="entry name" value="EF-hand"/>
    <property type="match status" value="1"/>
</dbReference>
<gene>
    <name evidence="3" type="ORF">glysoja_048870</name>
</gene>
<dbReference type="Proteomes" id="UP000053555">
    <property type="component" value="Unassembled WGS sequence"/>
</dbReference>
<evidence type="ECO:0000256" key="1">
    <source>
        <dbReference type="ARBA" id="ARBA00022837"/>
    </source>
</evidence>
<name>A0A0B2PRH0_GLYSO</name>
<feature type="domain" description="EF-hand" evidence="2">
    <location>
        <begin position="1"/>
        <end position="27"/>
    </location>
</feature>
<evidence type="ECO:0000313" key="3">
    <source>
        <dbReference type="EMBL" id="KHN10303.1"/>
    </source>
</evidence>
<dbReference type="AlphaFoldDB" id="A0A0B2PRH0"/>
<accession>A0A0B2PRH0</accession>
<sequence>MAEADSNGDGVISFNEFAALMAKSAAEFLGVKGIFQSF</sequence>
<dbReference type="InterPro" id="IPR011992">
    <property type="entry name" value="EF-hand-dom_pair"/>
</dbReference>
<organism evidence="3">
    <name type="scientific">Glycine soja</name>
    <name type="common">Wild soybean</name>
    <dbReference type="NCBI Taxonomy" id="3848"/>
    <lineage>
        <taxon>Eukaryota</taxon>
        <taxon>Viridiplantae</taxon>
        <taxon>Streptophyta</taxon>
        <taxon>Embryophyta</taxon>
        <taxon>Tracheophyta</taxon>
        <taxon>Spermatophyta</taxon>
        <taxon>Magnoliopsida</taxon>
        <taxon>eudicotyledons</taxon>
        <taxon>Gunneridae</taxon>
        <taxon>Pentapetalae</taxon>
        <taxon>rosids</taxon>
        <taxon>fabids</taxon>
        <taxon>Fabales</taxon>
        <taxon>Fabaceae</taxon>
        <taxon>Papilionoideae</taxon>
        <taxon>50 kb inversion clade</taxon>
        <taxon>NPAAA clade</taxon>
        <taxon>indigoferoid/millettioid clade</taxon>
        <taxon>Phaseoleae</taxon>
        <taxon>Glycine</taxon>
        <taxon>Glycine subgen. Soja</taxon>
    </lineage>
</organism>
<dbReference type="PROSITE" id="PS00018">
    <property type="entry name" value="EF_HAND_1"/>
    <property type="match status" value="1"/>
</dbReference>
<dbReference type="GO" id="GO:0005509">
    <property type="term" value="F:calcium ion binding"/>
    <property type="evidence" value="ECO:0007669"/>
    <property type="project" value="InterPro"/>
</dbReference>
<dbReference type="PROSITE" id="PS50222">
    <property type="entry name" value="EF_HAND_2"/>
    <property type="match status" value="1"/>
</dbReference>
<dbReference type="EMBL" id="KN664728">
    <property type="protein sequence ID" value="KHN10303.1"/>
    <property type="molecule type" value="Genomic_DNA"/>
</dbReference>